<dbReference type="EMBL" id="CAAKMV010000163">
    <property type="protein sequence ID" value="VIO62479.1"/>
    <property type="molecule type" value="Genomic_DNA"/>
</dbReference>
<organism evidence="2 4">
    <name type="scientific">Gibberella zeae</name>
    <name type="common">Wheat head blight fungus</name>
    <name type="synonym">Fusarium graminearum</name>
    <dbReference type="NCBI Taxonomy" id="5518"/>
    <lineage>
        <taxon>Eukaryota</taxon>
        <taxon>Fungi</taxon>
        <taxon>Dikarya</taxon>
        <taxon>Ascomycota</taxon>
        <taxon>Pezizomycotina</taxon>
        <taxon>Sordariomycetes</taxon>
        <taxon>Hypocreomycetidae</taxon>
        <taxon>Hypocreales</taxon>
        <taxon>Nectriaceae</taxon>
        <taxon>Fusarium</taxon>
    </lineage>
</organism>
<dbReference type="OMA" id="TEDSDYW"/>
<dbReference type="EMBL" id="CAJPIJ010000091">
    <property type="protein sequence ID" value="CAG1972534.1"/>
    <property type="molecule type" value="Genomic_DNA"/>
</dbReference>
<dbReference type="AlphaFoldDB" id="A0A2H3H0T2"/>
<evidence type="ECO:0000313" key="4">
    <source>
        <dbReference type="Proteomes" id="UP000746612"/>
    </source>
</evidence>
<evidence type="ECO:0000313" key="2">
    <source>
        <dbReference type="EMBL" id="CAG1972534.1"/>
    </source>
</evidence>
<dbReference type="Proteomes" id="UP000746612">
    <property type="component" value="Unassembled WGS sequence"/>
</dbReference>
<evidence type="ECO:0000313" key="3">
    <source>
        <dbReference type="EMBL" id="VIO62479.1"/>
    </source>
</evidence>
<sequence>MAGYIGSQSHSGPVTTEDVNRILQTSPDEVFAFSSDGQTYTSPRCLIGTPVRKITESDDYWKPGWQTIESFFAQEENEKKAKSEADERRLRNPLDKRAAKDFKIHSDNVYKHKKIREIFGPETSYHPNQLVSKHHLPADGLCHMDIMYKLACKVSDLKYLQDRGELAMDPWDFIRWRVALKLQPKLLFAAQSGREYVRAITSQMFESPGTASSPRPYQDPLLRAAIIRSAGYQGRLNSYGKPSDKRKVVNNPSTNTSSIRARPQSTLTHRPANPSRVEKRQKGSSQPSVYRGVNAFRAQQQARQNSLDDPKH</sequence>
<protein>
    <submittedName>
        <fullName evidence="2">Uncharacterized protein</fullName>
    </submittedName>
</protein>
<proteinExistence type="predicted"/>
<reference evidence="2" key="2">
    <citation type="submission" date="2021-03" db="EMBL/GenBank/DDBJ databases">
        <authorList>
            <person name="Alouane T."/>
            <person name="Langin T."/>
            <person name="Bonhomme L."/>
        </authorList>
    </citation>
    <scope>NUCLEOTIDE SEQUENCE</scope>
    <source>
        <strain evidence="2">MDC_Fg202</strain>
    </source>
</reference>
<reference evidence="3" key="1">
    <citation type="submission" date="2019-04" db="EMBL/GenBank/DDBJ databases">
        <authorList>
            <person name="Melise S."/>
            <person name="Noan J."/>
            <person name="Okalmin O."/>
        </authorList>
    </citation>
    <scope>NUCLEOTIDE SEQUENCE</scope>
    <source>
        <strain evidence="3">FN9</strain>
    </source>
</reference>
<gene>
    <name evidence="3" type="ORF">FUG_LOCUS477418</name>
    <name evidence="2" type="ORF">MDCFG202_LOCUS108278</name>
</gene>
<evidence type="ECO:0000256" key="1">
    <source>
        <dbReference type="SAM" id="MobiDB-lite"/>
    </source>
</evidence>
<feature type="compositionally biased region" description="Polar residues" evidence="1">
    <location>
        <begin position="250"/>
        <end position="268"/>
    </location>
</feature>
<name>A0A2H3H0T2_GIBZA</name>
<dbReference type="OrthoDB" id="5041951at2759"/>
<feature type="region of interest" description="Disordered" evidence="1">
    <location>
        <begin position="236"/>
        <end position="291"/>
    </location>
</feature>
<accession>A0A2H3H0T2</accession>